<organism evidence="1">
    <name type="scientific">Hexamita inflata</name>
    <dbReference type="NCBI Taxonomy" id="28002"/>
    <lineage>
        <taxon>Eukaryota</taxon>
        <taxon>Metamonada</taxon>
        <taxon>Diplomonadida</taxon>
        <taxon>Hexamitidae</taxon>
        <taxon>Hexamitinae</taxon>
        <taxon>Hexamita</taxon>
    </lineage>
</organism>
<evidence type="ECO:0000313" key="3">
    <source>
        <dbReference type="Proteomes" id="UP001642409"/>
    </source>
</evidence>
<gene>
    <name evidence="2" type="ORF">HINF_LOCUS48020</name>
    <name evidence="1" type="ORF">HINF_LOCUS59664</name>
</gene>
<name>A0AA86RH20_9EUKA</name>
<evidence type="ECO:0000313" key="2">
    <source>
        <dbReference type="EMBL" id="CAL6058130.1"/>
    </source>
</evidence>
<dbReference type="EMBL" id="CAXDID020000219">
    <property type="protein sequence ID" value="CAL6058130.1"/>
    <property type="molecule type" value="Genomic_DNA"/>
</dbReference>
<reference evidence="2 3" key="2">
    <citation type="submission" date="2024-07" db="EMBL/GenBank/DDBJ databases">
        <authorList>
            <person name="Akdeniz Z."/>
        </authorList>
    </citation>
    <scope>NUCLEOTIDE SEQUENCE [LARGE SCALE GENOMIC DNA]</scope>
</reference>
<dbReference type="AlphaFoldDB" id="A0AA86RH20"/>
<reference evidence="1" key="1">
    <citation type="submission" date="2023-06" db="EMBL/GenBank/DDBJ databases">
        <authorList>
            <person name="Kurt Z."/>
        </authorList>
    </citation>
    <scope>NUCLEOTIDE SEQUENCE</scope>
</reference>
<dbReference type="EMBL" id="CATOUU010001103">
    <property type="protein sequence ID" value="CAI9972019.1"/>
    <property type="molecule type" value="Genomic_DNA"/>
</dbReference>
<keyword evidence="3" id="KW-1185">Reference proteome</keyword>
<sequence length="132" mass="15375">MQSNSLKQLVCNNKVLESGIVGSNIKTHRYFWIHTVQLRTPASTQSYIAHQYVQIRKFMIKQNYCQTPEIFIAILVTTPPRIQYDHASRVSNIQQQTALNSIKTAFNQILLSFEMFHLLILFLKIVKRVKPL</sequence>
<accession>A0AA86RH20</accession>
<dbReference type="Proteomes" id="UP001642409">
    <property type="component" value="Unassembled WGS sequence"/>
</dbReference>
<comment type="caution">
    <text evidence="1">The sequence shown here is derived from an EMBL/GenBank/DDBJ whole genome shotgun (WGS) entry which is preliminary data.</text>
</comment>
<protein>
    <submittedName>
        <fullName evidence="2">Hypothetical_protein</fullName>
    </submittedName>
</protein>
<evidence type="ECO:0000313" key="1">
    <source>
        <dbReference type="EMBL" id="CAI9972019.1"/>
    </source>
</evidence>
<proteinExistence type="predicted"/>